<dbReference type="SUPFAM" id="SSF46785">
    <property type="entry name" value="Winged helix' DNA-binding domain"/>
    <property type="match status" value="1"/>
</dbReference>
<keyword evidence="7" id="KW-1185">Reference proteome</keyword>
<dbReference type="GO" id="GO:0003700">
    <property type="term" value="F:DNA-binding transcription factor activity"/>
    <property type="evidence" value="ECO:0007669"/>
    <property type="project" value="InterPro"/>
</dbReference>
<gene>
    <name evidence="6" type="ORF">C0Z18_16305</name>
</gene>
<dbReference type="Gene3D" id="1.10.10.10">
    <property type="entry name" value="Winged helix-like DNA-binding domain superfamily/Winged helix DNA-binding domain"/>
    <property type="match status" value="1"/>
</dbReference>
<dbReference type="Pfam" id="PF03466">
    <property type="entry name" value="LysR_substrate"/>
    <property type="match status" value="1"/>
</dbReference>
<dbReference type="InterPro" id="IPR036390">
    <property type="entry name" value="WH_DNA-bd_sf"/>
</dbReference>
<dbReference type="InterPro" id="IPR036388">
    <property type="entry name" value="WH-like_DNA-bd_sf"/>
</dbReference>
<dbReference type="GO" id="GO:0005829">
    <property type="term" value="C:cytosol"/>
    <property type="evidence" value="ECO:0007669"/>
    <property type="project" value="TreeGrafter"/>
</dbReference>
<dbReference type="InterPro" id="IPR050950">
    <property type="entry name" value="HTH-type_LysR_regulators"/>
</dbReference>
<evidence type="ECO:0000313" key="6">
    <source>
        <dbReference type="EMBL" id="PMS18499.1"/>
    </source>
</evidence>
<organism evidence="6 7">
    <name type="scientific">Trinickia dabaoshanensis</name>
    <dbReference type="NCBI Taxonomy" id="564714"/>
    <lineage>
        <taxon>Bacteria</taxon>
        <taxon>Pseudomonadati</taxon>
        <taxon>Pseudomonadota</taxon>
        <taxon>Betaproteobacteria</taxon>
        <taxon>Burkholderiales</taxon>
        <taxon>Burkholderiaceae</taxon>
        <taxon>Trinickia</taxon>
    </lineage>
</organism>
<dbReference type="OrthoDB" id="8839922at2"/>
<dbReference type="EMBL" id="PNYA01000014">
    <property type="protein sequence ID" value="PMS18499.1"/>
    <property type="molecule type" value="Genomic_DNA"/>
</dbReference>
<dbReference type="PANTHER" id="PTHR30419:SF8">
    <property type="entry name" value="NITROGEN ASSIMILATION TRANSCRIPTIONAL ACTIVATOR-RELATED"/>
    <property type="match status" value="1"/>
</dbReference>
<feature type="domain" description="HTH lysR-type" evidence="5">
    <location>
        <begin position="7"/>
        <end position="59"/>
    </location>
</feature>
<dbReference type="GO" id="GO:0003677">
    <property type="term" value="F:DNA binding"/>
    <property type="evidence" value="ECO:0007669"/>
    <property type="project" value="UniProtKB-KW"/>
</dbReference>
<dbReference type="PRINTS" id="PR00039">
    <property type="entry name" value="HTHLYSR"/>
</dbReference>
<keyword evidence="2" id="KW-0805">Transcription regulation</keyword>
<dbReference type="SUPFAM" id="SSF53850">
    <property type="entry name" value="Periplasmic binding protein-like II"/>
    <property type="match status" value="1"/>
</dbReference>
<accession>A0A2N7VMW5</accession>
<dbReference type="FunFam" id="1.10.10.10:FF:000001">
    <property type="entry name" value="LysR family transcriptional regulator"/>
    <property type="match status" value="1"/>
</dbReference>
<reference evidence="6 7" key="1">
    <citation type="submission" date="2018-01" db="EMBL/GenBank/DDBJ databases">
        <title>Whole genome analyses suggest that Burkholderia sensu lato contains two further novel genera in the rhizoxinica-symbiotica group Mycetohabitans gen. nov., and Trinickia gen. nov.: implications for the evolution of diazotrophy and nodulation in the Burkholderiaceae.</title>
        <authorList>
            <person name="Estrada-de los Santos P."/>
            <person name="Palmer M."/>
            <person name="Chavez-Ramirez B."/>
            <person name="Beukes C."/>
            <person name="Steenkamp E.T."/>
            <person name="Hirsch A.M."/>
            <person name="Manyaka P."/>
            <person name="Maluk M."/>
            <person name="Lafos M."/>
            <person name="Crook M."/>
            <person name="Gross E."/>
            <person name="Simon M.F."/>
            <person name="Bueno dos Reis Junior F."/>
            <person name="Poole P.S."/>
            <person name="Venter S.N."/>
            <person name="James E.K."/>
        </authorList>
    </citation>
    <scope>NUCLEOTIDE SEQUENCE [LARGE SCALE GENOMIC DNA]</scope>
    <source>
        <strain evidence="6 7">GIMN1.004</strain>
    </source>
</reference>
<dbReference type="Gene3D" id="3.40.190.290">
    <property type="match status" value="1"/>
</dbReference>
<dbReference type="PROSITE" id="PS50931">
    <property type="entry name" value="HTH_LYSR"/>
    <property type="match status" value="1"/>
</dbReference>
<dbReference type="InterPro" id="IPR000847">
    <property type="entry name" value="LysR_HTH_N"/>
</dbReference>
<evidence type="ECO:0000313" key="7">
    <source>
        <dbReference type="Proteomes" id="UP000235616"/>
    </source>
</evidence>
<dbReference type="RefSeq" id="WP_102646462.1">
    <property type="nucleotide sequence ID" value="NZ_PNYA01000014.1"/>
</dbReference>
<evidence type="ECO:0000259" key="5">
    <source>
        <dbReference type="PROSITE" id="PS50931"/>
    </source>
</evidence>
<protein>
    <submittedName>
        <fullName evidence="6">LysR family transcriptional regulator</fullName>
    </submittedName>
</protein>
<evidence type="ECO:0000256" key="1">
    <source>
        <dbReference type="ARBA" id="ARBA00009437"/>
    </source>
</evidence>
<evidence type="ECO:0000256" key="3">
    <source>
        <dbReference type="ARBA" id="ARBA00023125"/>
    </source>
</evidence>
<dbReference type="AlphaFoldDB" id="A0A2N7VMW5"/>
<dbReference type="Proteomes" id="UP000235616">
    <property type="component" value="Unassembled WGS sequence"/>
</dbReference>
<comment type="caution">
    <text evidence="6">The sequence shown here is derived from an EMBL/GenBank/DDBJ whole genome shotgun (WGS) entry which is preliminary data.</text>
</comment>
<comment type="similarity">
    <text evidence="1">Belongs to the LysR transcriptional regulatory family.</text>
</comment>
<dbReference type="Pfam" id="PF00126">
    <property type="entry name" value="HTH_1"/>
    <property type="match status" value="1"/>
</dbReference>
<evidence type="ECO:0000256" key="2">
    <source>
        <dbReference type="ARBA" id="ARBA00023015"/>
    </source>
</evidence>
<keyword evidence="4" id="KW-0804">Transcription</keyword>
<name>A0A2N7VMW5_9BURK</name>
<dbReference type="InterPro" id="IPR005119">
    <property type="entry name" value="LysR_subst-bd"/>
</dbReference>
<proteinExistence type="inferred from homology"/>
<evidence type="ECO:0000256" key="4">
    <source>
        <dbReference type="ARBA" id="ARBA00023163"/>
    </source>
</evidence>
<sequence length="303" mass="32022">MLHGIALRYFVEVARSGSLAAASENLHVAVSAISRQIGKLEEDVGAPLFERLPRGMVLTEAGELLAEHARRTLLDADAVLGEISASEARGGTLVRVACTEGFTRSFLPAVLARHREAAPNARYALRSGTPSQVEHWITVGEMDVGLAFSSGSSGSGNTSALNVVHSSVMPVCALLGADHPLASRASLTLADLQAYPVALLERGTTVRQLFDLCCSTRGVRIEPVMSSNNSAALHAFAALTGAITLGSSVALKGLSGESALVSRPIDEPLFSQRTLQVTTMRDRRLPAVVKTFVDTIVDMIEHA</sequence>
<keyword evidence="3" id="KW-0238">DNA-binding</keyword>
<dbReference type="PANTHER" id="PTHR30419">
    <property type="entry name" value="HTH-TYPE TRANSCRIPTIONAL REGULATOR YBHD"/>
    <property type="match status" value="1"/>
</dbReference>